<keyword evidence="2" id="KW-1185">Reference proteome</keyword>
<gene>
    <name evidence="1" type="ORF">CMV_012013</name>
</gene>
<evidence type="ECO:0000313" key="2">
    <source>
        <dbReference type="Proteomes" id="UP000737018"/>
    </source>
</evidence>
<protein>
    <submittedName>
        <fullName evidence="1">Uncharacterized protein</fullName>
    </submittedName>
</protein>
<dbReference type="AlphaFoldDB" id="A0A8J4R472"/>
<dbReference type="Proteomes" id="UP000737018">
    <property type="component" value="Unassembled WGS sequence"/>
</dbReference>
<sequence length="207" mass="22869">MFARPLSKHLRPLDRNLAEFKFKSYGGLSQILRCGVHAECSCPHVQDLSTDTLPPTSIPVFPICSISNTVTPSPHLLNSCLELSNSNSMETTYNDFDTPLEDSHDDYGCDLSLSLFTSPMGRNYPPPQAQVTVPDDTSHIFLPKLRLGLPGLGIGSNVCEGFHLGSSSTAHNFVSDDYSDFNWYSPSNSDDDSDFNLYSPLKKMRKS</sequence>
<reference evidence="1" key="1">
    <citation type="submission" date="2020-03" db="EMBL/GenBank/DDBJ databases">
        <title>Castanea mollissima Vanexum genome sequencing.</title>
        <authorList>
            <person name="Staton M."/>
        </authorList>
    </citation>
    <scope>NUCLEOTIDE SEQUENCE</scope>
    <source>
        <tissue evidence="1">Leaf</tissue>
    </source>
</reference>
<name>A0A8J4R472_9ROSI</name>
<dbReference type="EMBL" id="JRKL02001510">
    <property type="protein sequence ID" value="KAF3963618.1"/>
    <property type="molecule type" value="Genomic_DNA"/>
</dbReference>
<evidence type="ECO:0000313" key="1">
    <source>
        <dbReference type="EMBL" id="KAF3963618.1"/>
    </source>
</evidence>
<proteinExistence type="predicted"/>
<accession>A0A8J4R472</accession>
<organism evidence="1 2">
    <name type="scientific">Castanea mollissima</name>
    <name type="common">Chinese chestnut</name>
    <dbReference type="NCBI Taxonomy" id="60419"/>
    <lineage>
        <taxon>Eukaryota</taxon>
        <taxon>Viridiplantae</taxon>
        <taxon>Streptophyta</taxon>
        <taxon>Embryophyta</taxon>
        <taxon>Tracheophyta</taxon>
        <taxon>Spermatophyta</taxon>
        <taxon>Magnoliopsida</taxon>
        <taxon>eudicotyledons</taxon>
        <taxon>Gunneridae</taxon>
        <taxon>Pentapetalae</taxon>
        <taxon>rosids</taxon>
        <taxon>fabids</taxon>
        <taxon>Fagales</taxon>
        <taxon>Fagaceae</taxon>
        <taxon>Castanea</taxon>
    </lineage>
</organism>
<comment type="caution">
    <text evidence="1">The sequence shown here is derived from an EMBL/GenBank/DDBJ whole genome shotgun (WGS) entry which is preliminary data.</text>
</comment>